<gene>
    <name evidence="2" type="ORF">FFL01_06220</name>
</gene>
<reference evidence="2 3" key="1">
    <citation type="submission" date="2019-06" db="EMBL/GenBank/DDBJ databases">
        <title>Whole genome shotgun sequence of Flavobacterium flevense NBRC 14960.</title>
        <authorList>
            <person name="Hosoyama A."/>
            <person name="Uohara A."/>
            <person name="Ohji S."/>
            <person name="Ichikawa N."/>
        </authorList>
    </citation>
    <scope>NUCLEOTIDE SEQUENCE [LARGE SCALE GENOMIC DNA]</scope>
    <source>
        <strain evidence="2 3">NBRC 14960</strain>
    </source>
</reference>
<evidence type="ECO:0000313" key="2">
    <source>
        <dbReference type="EMBL" id="GEC71083.1"/>
    </source>
</evidence>
<comment type="caution">
    <text evidence="2">The sequence shown here is derived from an EMBL/GenBank/DDBJ whole genome shotgun (WGS) entry which is preliminary data.</text>
</comment>
<accession>A0A4Y4AXB5</accession>
<protein>
    <recommendedName>
        <fullName evidence="1">Ig-like domain-containing protein</fullName>
    </recommendedName>
</protein>
<dbReference type="Pfam" id="PF19081">
    <property type="entry name" value="Ig_7"/>
    <property type="match status" value="1"/>
</dbReference>
<proteinExistence type="predicted"/>
<dbReference type="InterPro" id="IPR026341">
    <property type="entry name" value="T9SS_type_B"/>
</dbReference>
<dbReference type="InterPro" id="IPR044023">
    <property type="entry name" value="Ig_7"/>
</dbReference>
<evidence type="ECO:0000259" key="1">
    <source>
        <dbReference type="Pfam" id="PF19081"/>
    </source>
</evidence>
<organism evidence="2 3">
    <name type="scientific">Flavobacterium flevense</name>
    <dbReference type="NCBI Taxonomy" id="983"/>
    <lineage>
        <taxon>Bacteria</taxon>
        <taxon>Pseudomonadati</taxon>
        <taxon>Bacteroidota</taxon>
        <taxon>Flavobacteriia</taxon>
        <taxon>Flavobacteriales</taxon>
        <taxon>Flavobacteriaceae</taxon>
        <taxon>Flavobacterium</taxon>
    </lineage>
</organism>
<sequence>MFFFLSTLQVWSQFPLGKKSYGDPVSYFDFGFGYSADGPELYYGMTNYSYVRGEGLPVKGSYMVRNSLTLPEFNEPIGDISGGYGYMLLVDSGNSNFDYFFKNTITGLCPGATYEISAMFRSLLKFDPAVIDKPTGIVVTTVEDTNGNILNTFYVSISPYSYGYWRQSTFEFTPRGVSTVIIRMKNFSIELDKQNPIAVDEFLVRPVNNKVYADINSTSLYSDVCINSINSNIVLTASYKIETGLPKNGYQWQVSSEENNYVWTDIPGANRIQYSFTPTTEGNYNFRVGNADIREIDNINCRVYSDLVTANVMMGPVKPVVQVTQPSCDVTTATISITEPKGLLYSIDGENYQPEMVFSNLSGGNYTVSVKSGVCVSVTDNVLVNYDATTGLLPTAVISQPLSCIDAFGTITITSPDAQYSFDNGQTWQDDNVKSGLISGNYVIKTRDSRLCQSLPLSINVAIPKDYPPTPSVTVTQPDCYNRMGTIEILDDATAYSFDGGITEGITKIKSNLVPGTYQVLIKNNLGCSSFVANEVVIRPYVSTEPLPVVANSSQSFCVQDSKKLNDITISGTNIKWYDAPGFGNLLSGTTVLTSRTYYASQTISMCESERIPVLVTVHDTAAPTGNSVQSFCSTQNAAIRDLEAIGTGIVWYDLAANGTALSASVPLIDGGQYYASQTLDGCESVGRLRVSVSIGNPTVVVNDVSASFCDDFNDGVERVDLVSYNRAITLDASTQIRFYPTLLDAQNQNNSVEIISANNYSLKMGVTTLYARVDSNDKCYQVVKIVLTLFSEPVITIGDNVTLCENSSVTIDAGSGFDSYLWSTGATSKTIIVSELGSYWVTVIQKHGSVICSSTKDFSVVLSNVATISEIKIQDWTDADNVIIVELTNSSIGDYEYSLDAINYQESNTFSGLRSGDYIVYVRDKNNCGIVNQEVFVLSYPKYFTPNGDGYNDSWSVRFSASEPTLNTKIFDRYGKIIKELNGNSSSWDGNFNGKELPATDYWFVVTRENGKVLKGHFSLKR</sequence>
<dbReference type="Pfam" id="PF13585">
    <property type="entry name" value="CHU_C"/>
    <property type="match status" value="1"/>
</dbReference>
<dbReference type="Proteomes" id="UP000316775">
    <property type="component" value="Unassembled WGS sequence"/>
</dbReference>
<dbReference type="STRING" id="983.SAMN05443543_104275"/>
<dbReference type="AlphaFoldDB" id="A0A4Y4AXB5"/>
<dbReference type="EMBL" id="BJNP01000004">
    <property type="protein sequence ID" value="GEC71083.1"/>
    <property type="molecule type" value="Genomic_DNA"/>
</dbReference>
<name>A0A4Y4AXB5_9FLAO</name>
<evidence type="ECO:0000313" key="3">
    <source>
        <dbReference type="Proteomes" id="UP000316775"/>
    </source>
</evidence>
<dbReference type="NCBIfam" id="TIGR04131">
    <property type="entry name" value="Bac_Flav_CTERM"/>
    <property type="match status" value="1"/>
</dbReference>
<keyword evidence="3" id="KW-1185">Reference proteome</keyword>
<feature type="domain" description="Ig-like" evidence="1">
    <location>
        <begin position="548"/>
        <end position="618"/>
    </location>
</feature>